<sequence>MAQPKGAPTQTGKTTPVINPLKAAAGRDVDGGGVTREGGWGGGGGVLLSLCLKQVSPKYTKQFSYLRTVERIAALFLRFLGVKGNMRLGPTNFRTFIRNCKLSNSNLSMASVDIVYIDITRRWANMLPDSREAGMSLQVFVEAFFYPAQRRFKSLCWRCVRLSWRTRE</sequence>
<accession>A0ABM3DHV1</accession>
<gene>
    <name evidence="3" type="primary">LOC106568565</name>
</gene>
<evidence type="ECO:0000256" key="1">
    <source>
        <dbReference type="SAM" id="MobiDB-lite"/>
    </source>
</evidence>
<evidence type="ECO:0000313" key="3">
    <source>
        <dbReference type="RefSeq" id="XP_045558380.1"/>
    </source>
</evidence>
<dbReference type="GeneID" id="106568565"/>
<dbReference type="Proteomes" id="UP001652741">
    <property type="component" value="Chromosome ssa01"/>
</dbReference>
<dbReference type="RefSeq" id="XP_045558380.1">
    <property type="nucleotide sequence ID" value="XM_045702424.1"/>
</dbReference>
<feature type="region of interest" description="Disordered" evidence="1">
    <location>
        <begin position="1"/>
        <end position="20"/>
    </location>
</feature>
<evidence type="ECO:0000313" key="2">
    <source>
        <dbReference type="Proteomes" id="UP001652741"/>
    </source>
</evidence>
<proteinExistence type="predicted"/>
<feature type="compositionally biased region" description="Polar residues" evidence="1">
    <location>
        <begin position="8"/>
        <end position="17"/>
    </location>
</feature>
<name>A0ABM3DHV1_SALSA</name>
<organism evidence="2 3">
    <name type="scientific">Salmo salar</name>
    <name type="common">Atlantic salmon</name>
    <dbReference type="NCBI Taxonomy" id="8030"/>
    <lineage>
        <taxon>Eukaryota</taxon>
        <taxon>Metazoa</taxon>
        <taxon>Chordata</taxon>
        <taxon>Craniata</taxon>
        <taxon>Vertebrata</taxon>
        <taxon>Euteleostomi</taxon>
        <taxon>Actinopterygii</taxon>
        <taxon>Neopterygii</taxon>
        <taxon>Teleostei</taxon>
        <taxon>Protacanthopterygii</taxon>
        <taxon>Salmoniformes</taxon>
        <taxon>Salmonidae</taxon>
        <taxon>Salmoninae</taxon>
        <taxon>Salmo</taxon>
    </lineage>
</organism>
<keyword evidence="2" id="KW-1185">Reference proteome</keyword>
<protein>
    <submittedName>
        <fullName evidence="3">Tubulin polyglutamylase TTLL11-like</fullName>
    </submittedName>
</protein>
<reference evidence="3" key="1">
    <citation type="submission" date="2025-08" db="UniProtKB">
        <authorList>
            <consortium name="RefSeq"/>
        </authorList>
    </citation>
    <scope>IDENTIFICATION</scope>
</reference>